<accession>A0A1C3EU26</accession>
<keyword evidence="2" id="KW-1185">Reference proteome</keyword>
<sequence length="504" mass="55712">MSVPFSGKEFTFAQPDGTALRVRGWGDQYHAVFETLNGYTVVEEPATGFYQYADVSTDGDDLMPTGARPRLVNPKNLGIKPGVRVSRVAAKAKTMEGPGLLPGTSRWEQRRQQFKQALRNAAFASRFTPAPPHRETVGDFVGLCLLIQFSDVPATITRDQVDDFCNKVGYAGSGNNGSVYDYFLEVSGGRLRYKNVVAPYYTAQHPRSYYTNEQIAQPIRARQLIKEALVYHKAHGFDFSGLSVDAQQYVYATNVFYTGTRVNNWAKGLWPHSYHLQTPHQLTPGKNAFDYQITDMTSELSLGTFCHENGHMICDFPDLYDYGYESAGVGTFCLMCAGPNADEKNPPQVGAYLKYKAGWAQSLKKITAGFAGTAEAGSNKFFIHRKGPTEYYIVENRFKQGRDLALPGSGLAIWRVDELGDNQNEQMSAALHYECSLVQADGHYDLENDPQNQGDATDLFAMGVNDRFARGTIPNSNWWDGTASGLDISAIGPAGVQMTFTGNI</sequence>
<protein>
    <submittedName>
        <fullName evidence="1">Metalloprotease</fullName>
    </submittedName>
</protein>
<organism evidence="1 2">
    <name type="scientific">Planctopirus hydrillae</name>
    <dbReference type="NCBI Taxonomy" id="1841610"/>
    <lineage>
        <taxon>Bacteria</taxon>
        <taxon>Pseudomonadati</taxon>
        <taxon>Planctomycetota</taxon>
        <taxon>Planctomycetia</taxon>
        <taxon>Planctomycetales</taxon>
        <taxon>Planctomycetaceae</taxon>
        <taxon>Planctopirus</taxon>
    </lineage>
</organism>
<dbReference type="PANTHER" id="PTHR41775:SF1">
    <property type="entry name" value="PEPTIDASE M6-LIKE DOMAIN-CONTAINING PROTEIN"/>
    <property type="match status" value="1"/>
</dbReference>
<proteinExistence type="predicted"/>
<gene>
    <name evidence="1" type="ORF">A6X21_15910</name>
</gene>
<dbReference type="AlphaFoldDB" id="A0A1C3EU26"/>
<dbReference type="NCBIfam" id="TIGR03296">
    <property type="entry name" value="M6dom_TIGR03296"/>
    <property type="match status" value="1"/>
</dbReference>
<comment type="caution">
    <text evidence="1">The sequence shown here is derived from an EMBL/GenBank/DDBJ whole genome shotgun (WGS) entry which is preliminary data.</text>
</comment>
<dbReference type="RefSeq" id="WP_068845421.1">
    <property type="nucleotide sequence ID" value="NZ_LYDR01000010.1"/>
</dbReference>
<keyword evidence="1" id="KW-0645">Protease</keyword>
<dbReference type="InterPro" id="IPR008757">
    <property type="entry name" value="Peptidase_M6-like_domain"/>
</dbReference>
<dbReference type="GO" id="GO:0008237">
    <property type="term" value="F:metallopeptidase activity"/>
    <property type="evidence" value="ECO:0007669"/>
    <property type="project" value="UniProtKB-KW"/>
</dbReference>
<name>A0A1C3EU26_9PLAN</name>
<evidence type="ECO:0000313" key="1">
    <source>
        <dbReference type="EMBL" id="ODA36634.1"/>
    </source>
</evidence>
<dbReference type="PANTHER" id="PTHR41775">
    <property type="entry name" value="SECRETED PROTEIN-RELATED"/>
    <property type="match status" value="1"/>
</dbReference>
<dbReference type="Proteomes" id="UP000094828">
    <property type="component" value="Unassembled WGS sequence"/>
</dbReference>
<dbReference type="EMBL" id="LYDR01000010">
    <property type="protein sequence ID" value="ODA36634.1"/>
    <property type="molecule type" value="Genomic_DNA"/>
</dbReference>
<reference evidence="1 2" key="1">
    <citation type="submission" date="2016-05" db="EMBL/GenBank/DDBJ databases">
        <title>Genomic and physiological characterization of Planctopirus sp. isolated from fresh water lake.</title>
        <authorList>
            <person name="Subhash Y."/>
            <person name="Ramana C."/>
        </authorList>
    </citation>
    <scope>NUCLEOTIDE SEQUENCE [LARGE SCALE GENOMIC DNA]</scope>
    <source>
        <strain evidence="1 2">JC280</strain>
    </source>
</reference>
<evidence type="ECO:0000313" key="2">
    <source>
        <dbReference type="Proteomes" id="UP000094828"/>
    </source>
</evidence>
<dbReference type="OrthoDB" id="278121at2"/>
<keyword evidence="1" id="KW-0482">Metalloprotease</keyword>
<dbReference type="STRING" id="1841610.A6X21_15910"/>
<keyword evidence="1" id="KW-0378">Hydrolase</keyword>
<dbReference type="GO" id="GO:0006508">
    <property type="term" value="P:proteolysis"/>
    <property type="evidence" value="ECO:0007669"/>
    <property type="project" value="UniProtKB-KW"/>
</dbReference>